<dbReference type="AlphaFoldDB" id="A0A1D9FZT6"/>
<name>A0A1D9FZT6_MOOP1</name>
<dbReference type="EMBL" id="CP017708">
    <property type="protein sequence ID" value="AOY80877.1"/>
    <property type="molecule type" value="Genomic_DNA"/>
</dbReference>
<reference evidence="2" key="1">
    <citation type="submission" date="2016-10" db="EMBL/GenBank/DDBJ databases">
        <title>Comparative genomics uncovers the prolific and rare metabolic potential of the cyanobacterial genus Moorea.</title>
        <authorList>
            <person name="Leao T."/>
            <person name="Castelao G."/>
            <person name="Korobeynikov A."/>
            <person name="Monroe E.A."/>
            <person name="Podell S."/>
            <person name="Glukhov E."/>
            <person name="Allen E."/>
            <person name="Gerwick W.H."/>
            <person name="Gerwick L."/>
        </authorList>
    </citation>
    <scope>NUCLEOTIDE SEQUENCE [LARGE SCALE GENOMIC DNA]</scope>
    <source>
        <strain evidence="2">JHB</strain>
    </source>
</reference>
<proteinExistence type="predicted"/>
<accession>A0A1D9FZT6</accession>
<evidence type="ECO:0000313" key="1">
    <source>
        <dbReference type="EMBL" id="AOY80877.1"/>
    </source>
</evidence>
<sequence length="64" mass="6932">MANINIKDISALNLTGTELFNDSESFMTELSDENEQMGIKGGCGHTCGYTCGVTEIKQQAMRIA</sequence>
<protein>
    <submittedName>
        <fullName evidence="1">Uncharacterized protein</fullName>
    </submittedName>
</protein>
<evidence type="ECO:0000313" key="2">
    <source>
        <dbReference type="Proteomes" id="UP000176944"/>
    </source>
</evidence>
<organism evidence="1 2">
    <name type="scientific">Moorena producens (strain JHB)</name>
    <dbReference type="NCBI Taxonomy" id="1454205"/>
    <lineage>
        <taxon>Bacteria</taxon>
        <taxon>Bacillati</taxon>
        <taxon>Cyanobacteriota</taxon>
        <taxon>Cyanophyceae</taxon>
        <taxon>Coleofasciculales</taxon>
        <taxon>Coleofasciculaceae</taxon>
        <taxon>Moorena</taxon>
    </lineage>
</organism>
<dbReference type="Proteomes" id="UP000176944">
    <property type="component" value="Chromosome"/>
</dbReference>
<gene>
    <name evidence="1" type="ORF">BJP36_14110</name>
</gene>